<protein>
    <submittedName>
        <fullName evidence="2">Nuclease</fullName>
    </submittedName>
</protein>
<dbReference type="EMBL" id="BMFS01000003">
    <property type="protein sequence ID" value="GGG96540.1"/>
    <property type="molecule type" value="Genomic_DNA"/>
</dbReference>
<dbReference type="SMART" id="SM00318">
    <property type="entry name" value="SNc"/>
    <property type="match status" value="1"/>
</dbReference>
<dbReference type="RefSeq" id="WP_188451479.1">
    <property type="nucleotide sequence ID" value="NZ_BMFS01000003.1"/>
</dbReference>
<evidence type="ECO:0000313" key="3">
    <source>
        <dbReference type="Proteomes" id="UP000648722"/>
    </source>
</evidence>
<dbReference type="SUPFAM" id="SSF50199">
    <property type="entry name" value="Staphylococcal nuclease"/>
    <property type="match status" value="1"/>
</dbReference>
<keyword evidence="3" id="KW-1185">Reference proteome</keyword>
<dbReference type="InterPro" id="IPR016071">
    <property type="entry name" value="Staphylococal_nuclease_OB-fold"/>
</dbReference>
<proteinExistence type="predicted"/>
<evidence type="ECO:0000313" key="2">
    <source>
        <dbReference type="EMBL" id="GGG96540.1"/>
    </source>
</evidence>
<dbReference type="Gene3D" id="2.40.50.90">
    <property type="match status" value="1"/>
</dbReference>
<sequence>MGWWRSGAAGLALALAAACGETTPPAGSEPDMPGAIAGGAQALSADRLVVWTEGRREEVRLAGIAAPRAEPSASLAREALQALLDQAGEDLRLEPAGPGRNRHGTLIAEASGPQGSLQDALISLGWVMTDSHGDHTGPTPSRLVLEEAARNAGLGAWAHHDLRVHGTDPNALAPWLDSVQIVEGRVISTGQARDGRIYLNFGTDWRTDFTVQVMRRDQRRFEAQGVELRALEGAVVRVRGWLFEENGPMISLDHPEALEMVNAPEPARLPGR</sequence>
<name>A0ABQ1XKV2_9PROT</name>
<reference evidence="3" key="1">
    <citation type="journal article" date="2019" name="Int. J. Syst. Evol. Microbiol.">
        <title>The Global Catalogue of Microorganisms (GCM) 10K type strain sequencing project: providing services to taxonomists for standard genome sequencing and annotation.</title>
        <authorList>
            <consortium name="The Broad Institute Genomics Platform"/>
            <consortium name="The Broad Institute Genome Sequencing Center for Infectious Disease"/>
            <person name="Wu L."/>
            <person name="Ma J."/>
        </authorList>
    </citation>
    <scope>NUCLEOTIDE SEQUENCE [LARGE SCALE GENOMIC DNA]</scope>
    <source>
        <strain evidence="3">CGMCC 1.12766</strain>
    </source>
</reference>
<accession>A0ABQ1XKV2</accession>
<gene>
    <name evidence="2" type="ORF">GCM10007420_10280</name>
</gene>
<dbReference type="Proteomes" id="UP000648722">
    <property type="component" value="Unassembled WGS sequence"/>
</dbReference>
<dbReference type="InterPro" id="IPR035437">
    <property type="entry name" value="SNase_OB-fold_sf"/>
</dbReference>
<feature type="domain" description="TNase-like" evidence="1">
    <location>
        <begin position="33"/>
        <end position="159"/>
    </location>
</feature>
<dbReference type="PROSITE" id="PS51257">
    <property type="entry name" value="PROKAR_LIPOPROTEIN"/>
    <property type="match status" value="1"/>
</dbReference>
<organism evidence="2 3">
    <name type="scientific">Glycocaulis albus</name>
    <dbReference type="NCBI Taxonomy" id="1382801"/>
    <lineage>
        <taxon>Bacteria</taxon>
        <taxon>Pseudomonadati</taxon>
        <taxon>Pseudomonadota</taxon>
        <taxon>Alphaproteobacteria</taxon>
        <taxon>Maricaulales</taxon>
        <taxon>Maricaulaceae</taxon>
        <taxon>Glycocaulis</taxon>
    </lineage>
</organism>
<comment type="caution">
    <text evidence="2">The sequence shown here is derived from an EMBL/GenBank/DDBJ whole genome shotgun (WGS) entry which is preliminary data.</text>
</comment>
<evidence type="ECO:0000259" key="1">
    <source>
        <dbReference type="SMART" id="SM00318"/>
    </source>
</evidence>